<feature type="domain" description="DUF4064" evidence="3">
    <location>
        <begin position="9"/>
        <end position="107"/>
    </location>
</feature>
<dbReference type="EMBL" id="PZDI01000039">
    <property type="protein sequence ID" value="PTH16822.1"/>
    <property type="molecule type" value="Genomic_DNA"/>
</dbReference>
<organism evidence="4 5">
    <name type="scientific">Staphylococcus auricularis</name>
    <dbReference type="NCBI Taxonomy" id="29379"/>
    <lineage>
        <taxon>Bacteria</taxon>
        <taxon>Bacillati</taxon>
        <taxon>Bacillota</taxon>
        <taxon>Bacilli</taxon>
        <taxon>Bacillales</taxon>
        <taxon>Staphylococcaceae</taxon>
        <taxon>Staphylococcus</taxon>
    </lineage>
</organism>
<evidence type="ECO:0000256" key="2">
    <source>
        <dbReference type="SAM" id="Phobius"/>
    </source>
</evidence>
<name>A0ABX5ID41_9STAP</name>
<protein>
    <recommendedName>
        <fullName evidence="3">DUF4064 domain-containing protein</fullName>
    </recommendedName>
</protein>
<dbReference type="Proteomes" id="UP000242694">
    <property type="component" value="Unassembled WGS sequence"/>
</dbReference>
<keyword evidence="2" id="KW-0472">Membrane</keyword>
<proteinExistence type="predicted"/>
<feature type="compositionally biased region" description="Basic and acidic residues" evidence="1">
    <location>
        <begin position="213"/>
        <end position="226"/>
    </location>
</feature>
<dbReference type="InterPro" id="IPR025273">
    <property type="entry name" value="DUF4064"/>
</dbReference>
<accession>A0ABX5ID41</accession>
<feature type="region of interest" description="Disordered" evidence="1">
    <location>
        <begin position="138"/>
        <end position="226"/>
    </location>
</feature>
<sequence length="226" mass="25429">MLNIGGPKMRKAERVLGWIGVGIGIIFLVFIGFALIGFNQPGFEQEFNDLYQEEAQIVSFDTIKSLTTVSAILLLVSTVLGLIATLLVKKKRILSGALFMAAFVVGILFGNWLAGILWLIAGIMMFVRKDSDIQGEGTANEENPFIRDEVHTEGNPYIRDDVDRTAQDETESQDNRQDHDGKNEDNDDNPFIRDDGQQPKPKESDRLEDDAEKDMQKKKDNDPYLY</sequence>
<evidence type="ECO:0000259" key="3">
    <source>
        <dbReference type="Pfam" id="PF13273"/>
    </source>
</evidence>
<feature type="transmembrane region" description="Helical" evidence="2">
    <location>
        <begin position="15"/>
        <end position="38"/>
    </location>
</feature>
<evidence type="ECO:0000313" key="4">
    <source>
        <dbReference type="EMBL" id="PTH16822.1"/>
    </source>
</evidence>
<dbReference type="Pfam" id="PF13273">
    <property type="entry name" value="DUF4064"/>
    <property type="match status" value="1"/>
</dbReference>
<keyword evidence="2" id="KW-1133">Transmembrane helix</keyword>
<gene>
    <name evidence="4" type="ORF">BU607_08110</name>
</gene>
<keyword evidence="2" id="KW-0812">Transmembrane</keyword>
<feature type="compositionally biased region" description="Basic and acidic residues" evidence="1">
    <location>
        <begin position="144"/>
        <end position="205"/>
    </location>
</feature>
<evidence type="ECO:0000313" key="5">
    <source>
        <dbReference type="Proteomes" id="UP000242694"/>
    </source>
</evidence>
<feature type="transmembrane region" description="Helical" evidence="2">
    <location>
        <begin position="69"/>
        <end position="88"/>
    </location>
</feature>
<reference evidence="4 5" key="1">
    <citation type="journal article" date="2016" name="Front. Microbiol.">
        <title>Comprehensive Phylogenetic Analysis of Bovine Non-aureus Staphylococci Species Based on Whole-Genome Sequencing.</title>
        <authorList>
            <person name="Naushad S."/>
            <person name="Barkema H.W."/>
            <person name="Luby C."/>
            <person name="Condas L.A."/>
            <person name="Nobrega D.B."/>
            <person name="Carson D.A."/>
            <person name="De Buck J."/>
        </authorList>
    </citation>
    <scope>NUCLEOTIDE SEQUENCE [LARGE SCALE GENOMIC DNA]</scope>
    <source>
        <strain evidence="4 5">SNUC 993</strain>
    </source>
</reference>
<keyword evidence="5" id="KW-1185">Reference proteome</keyword>
<comment type="caution">
    <text evidence="4">The sequence shown here is derived from an EMBL/GenBank/DDBJ whole genome shotgun (WGS) entry which is preliminary data.</text>
</comment>
<evidence type="ECO:0000256" key="1">
    <source>
        <dbReference type="SAM" id="MobiDB-lite"/>
    </source>
</evidence>
<feature type="transmembrane region" description="Helical" evidence="2">
    <location>
        <begin position="100"/>
        <end position="127"/>
    </location>
</feature>